<reference evidence="5" key="1">
    <citation type="submission" date="2017-05" db="EMBL/GenBank/DDBJ databases">
        <authorList>
            <person name="Rodrigo-Torres L."/>
            <person name="Arahal R. D."/>
            <person name="Lucena T."/>
        </authorList>
    </citation>
    <scope>NUCLEOTIDE SEQUENCE [LARGE SCALE GENOMIC DNA]</scope>
    <source>
        <strain evidence="5">CECT 8868</strain>
    </source>
</reference>
<dbReference type="EC" id="3.6.3.17" evidence="4"/>
<evidence type="ECO:0000259" key="3">
    <source>
        <dbReference type="PROSITE" id="PS50893"/>
    </source>
</evidence>
<dbReference type="PROSITE" id="PS50893">
    <property type="entry name" value="ABC_TRANSPORTER_2"/>
    <property type="match status" value="1"/>
</dbReference>
<dbReference type="InterPro" id="IPR017871">
    <property type="entry name" value="ABC_transporter-like_CS"/>
</dbReference>
<dbReference type="AlphaFoldDB" id="A0A238KIV8"/>
<evidence type="ECO:0000313" key="5">
    <source>
        <dbReference type="Proteomes" id="UP000203464"/>
    </source>
</evidence>
<dbReference type="OrthoDB" id="9805029at2"/>
<proteinExistence type="predicted"/>
<keyword evidence="2 4" id="KW-0067">ATP-binding</keyword>
<dbReference type="GO" id="GO:0016887">
    <property type="term" value="F:ATP hydrolysis activity"/>
    <property type="evidence" value="ECO:0007669"/>
    <property type="project" value="InterPro"/>
</dbReference>
<dbReference type="InterPro" id="IPR003439">
    <property type="entry name" value="ABC_transporter-like_ATP-bd"/>
</dbReference>
<evidence type="ECO:0000256" key="2">
    <source>
        <dbReference type="ARBA" id="ARBA00022840"/>
    </source>
</evidence>
<dbReference type="PROSITE" id="PS00211">
    <property type="entry name" value="ABC_TRANSPORTER_1"/>
    <property type="match status" value="1"/>
</dbReference>
<dbReference type="GO" id="GO:0005524">
    <property type="term" value="F:ATP binding"/>
    <property type="evidence" value="ECO:0007669"/>
    <property type="project" value="UniProtKB-KW"/>
</dbReference>
<evidence type="ECO:0000256" key="1">
    <source>
        <dbReference type="ARBA" id="ARBA00022741"/>
    </source>
</evidence>
<dbReference type="SUPFAM" id="SSF52540">
    <property type="entry name" value="P-loop containing nucleoside triphosphate hydrolases"/>
    <property type="match status" value="1"/>
</dbReference>
<dbReference type="InterPro" id="IPR050107">
    <property type="entry name" value="ABC_carbohydrate_import_ATPase"/>
</dbReference>
<protein>
    <submittedName>
        <fullName evidence="4">Ribose import ATP-binding protein RbsA</fullName>
        <ecNumber evidence="4">3.6.3.17</ecNumber>
    </submittedName>
</protein>
<name>A0A238KIV8_9RHOB</name>
<accession>A0A238KIV8</accession>
<dbReference type="InterPro" id="IPR027417">
    <property type="entry name" value="P-loop_NTPase"/>
</dbReference>
<feature type="domain" description="ABC transporter" evidence="3">
    <location>
        <begin position="6"/>
        <end position="248"/>
    </location>
</feature>
<keyword evidence="1" id="KW-0547">Nucleotide-binding</keyword>
<dbReference type="Pfam" id="PF00005">
    <property type="entry name" value="ABC_tran"/>
    <property type="match status" value="1"/>
</dbReference>
<evidence type="ECO:0000313" key="4">
    <source>
        <dbReference type="EMBL" id="SMX42637.1"/>
    </source>
</evidence>
<dbReference type="Gene3D" id="3.40.50.300">
    <property type="entry name" value="P-loop containing nucleotide triphosphate hydrolases"/>
    <property type="match status" value="1"/>
</dbReference>
<keyword evidence="4" id="KW-0378">Hydrolase</keyword>
<dbReference type="PANTHER" id="PTHR43790">
    <property type="entry name" value="CARBOHYDRATE TRANSPORT ATP-BINDING PROTEIN MG119-RELATED"/>
    <property type="match status" value="1"/>
</dbReference>
<dbReference type="CDD" id="cd03216">
    <property type="entry name" value="ABC_Carb_Monos_I"/>
    <property type="match status" value="1"/>
</dbReference>
<dbReference type="PANTHER" id="PTHR43790:SF8">
    <property type="entry name" value="SUGAR ABC TRANSPORTER ATP-BINDING PROTEIN"/>
    <property type="match status" value="1"/>
</dbReference>
<dbReference type="InterPro" id="IPR003593">
    <property type="entry name" value="AAA+_ATPase"/>
</dbReference>
<dbReference type="Proteomes" id="UP000203464">
    <property type="component" value="Unassembled WGS sequence"/>
</dbReference>
<dbReference type="SMART" id="SM00382">
    <property type="entry name" value="AAA"/>
    <property type="match status" value="1"/>
</dbReference>
<dbReference type="RefSeq" id="WP_093997146.1">
    <property type="nucleotide sequence ID" value="NZ_FXYD01000004.1"/>
</dbReference>
<sequence>MSEYILETKGLTKHYGGVHALEDANFTLERGEHVAIMGDNGAGKSTFVRQITGVEQRTRGTVVFDGEEVSFAGPLDAREAGIETVFQTLALADDLNVPDNLFLGREKTKWNWLGPFRRLDYKAMRDDTMAGLVKTGVKIPNIKNTIANMSGGQRQCVAIARTATFASKLTIMDEPTAALGVQETAQVENIIRTLKEQGESLILVSHNMRQVFDLVDRIIVFRRGRMVANLRVEDTNGEDVVSYITGAKTGAEFEGAA</sequence>
<keyword evidence="5" id="KW-1185">Reference proteome</keyword>
<gene>
    <name evidence="4" type="primary">rbsA_3</name>
    <name evidence="4" type="ORF">OCA8868_02803</name>
</gene>
<dbReference type="EMBL" id="FXYD01000004">
    <property type="protein sequence ID" value="SMX42637.1"/>
    <property type="molecule type" value="Genomic_DNA"/>
</dbReference>
<organism evidence="4 5">
    <name type="scientific">Octadecabacter ascidiaceicola</name>
    <dbReference type="NCBI Taxonomy" id="1655543"/>
    <lineage>
        <taxon>Bacteria</taxon>
        <taxon>Pseudomonadati</taxon>
        <taxon>Pseudomonadota</taxon>
        <taxon>Alphaproteobacteria</taxon>
        <taxon>Rhodobacterales</taxon>
        <taxon>Roseobacteraceae</taxon>
        <taxon>Octadecabacter</taxon>
    </lineage>
</organism>